<protein>
    <submittedName>
        <fullName evidence="1">Uncharacterized protein</fullName>
    </submittedName>
</protein>
<organism evidence="1 2">
    <name type="scientific">Biomphalaria pfeifferi</name>
    <name type="common">Bloodfluke planorb</name>
    <name type="synonym">Freshwater snail</name>
    <dbReference type="NCBI Taxonomy" id="112525"/>
    <lineage>
        <taxon>Eukaryota</taxon>
        <taxon>Metazoa</taxon>
        <taxon>Spiralia</taxon>
        <taxon>Lophotrochozoa</taxon>
        <taxon>Mollusca</taxon>
        <taxon>Gastropoda</taxon>
        <taxon>Heterobranchia</taxon>
        <taxon>Euthyneura</taxon>
        <taxon>Panpulmonata</taxon>
        <taxon>Hygrophila</taxon>
        <taxon>Lymnaeoidea</taxon>
        <taxon>Planorbidae</taxon>
        <taxon>Biomphalaria</taxon>
    </lineage>
</organism>
<proteinExistence type="predicted"/>
<dbReference type="AlphaFoldDB" id="A0AAD8C086"/>
<evidence type="ECO:0000313" key="1">
    <source>
        <dbReference type="EMBL" id="KAK0064124.1"/>
    </source>
</evidence>
<reference evidence="1" key="2">
    <citation type="submission" date="2023-04" db="EMBL/GenBank/DDBJ databases">
        <authorList>
            <person name="Bu L."/>
            <person name="Lu L."/>
            <person name="Laidemitt M.R."/>
            <person name="Zhang S.M."/>
            <person name="Mutuku M."/>
            <person name="Mkoji G."/>
            <person name="Steinauer M."/>
            <person name="Loker E.S."/>
        </authorList>
    </citation>
    <scope>NUCLEOTIDE SEQUENCE</scope>
    <source>
        <strain evidence="1">KasaAsao</strain>
        <tissue evidence="1">Whole Snail</tissue>
    </source>
</reference>
<dbReference type="EMBL" id="JASAOG010000018">
    <property type="protein sequence ID" value="KAK0064124.1"/>
    <property type="molecule type" value="Genomic_DNA"/>
</dbReference>
<sequence>MIHDGLEVSTQCIADWRQTELIPRLNEIYILNKNIVGAIERLKEVNGEWLCGILDALILDTSIWLLNKDGGAEYTSKFRRKEMSHRT</sequence>
<gene>
    <name evidence="1" type="ORF">Bpfe_006309</name>
</gene>
<reference evidence="1" key="1">
    <citation type="journal article" date="2023" name="PLoS Negl. Trop. Dis.">
        <title>A genome sequence for Biomphalaria pfeifferi, the major vector snail for the human-infecting parasite Schistosoma mansoni.</title>
        <authorList>
            <person name="Bu L."/>
            <person name="Lu L."/>
            <person name="Laidemitt M.R."/>
            <person name="Zhang S.M."/>
            <person name="Mutuku M."/>
            <person name="Mkoji G."/>
            <person name="Steinauer M."/>
            <person name="Loker E.S."/>
        </authorList>
    </citation>
    <scope>NUCLEOTIDE SEQUENCE</scope>
    <source>
        <strain evidence="1">KasaAsao</strain>
    </source>
</reference>
<accession>A0AAD8C086</accession>
<keyword evidence="2" id="KW-1185">Reference proteome</keyword>
<evidence type="ECO:0000313" key="2">
    <source>
        <dbReference type="Proteomes" id="UP001233172"/>
    </source>
</evidence>
<dbReference type="Proteomes" id="UP001233172">
    <property type="component" value="Unassembled WGS sequence"/>
</dbReference>
<comment type="caution">
    <text evidence="1">The sequence shown here is derived from an EMBL/GenBank/DDBJ whole genome shotgun (WGS) entry which is preliminary data.</text>
</comment>
<name>A0AAD8C086_BIOPF</name>